<keyword evidence="3" id="KW-1185">Reference proteome</keyword>
<feature type="non-terminal residue" evidence="2">
    <location>
        <position position="1"/>
    </location>
</feature>
<proteinExistence type="predicted"/>
<protein>
    <submittedName>
        <fullName evidence="2">Uncharacterized protein</fullName>
    </submittedName>
</protein>
<dbReference type="AlphaFoldDB" id="A0A6S7I6S1"/>
<evidence type="ECO:0000256" key="1">
    <source>
        <dbReference type="SAM" id="MobiDB-lite"/>
    </source>
</evidence>
<reference evidence="2" key="1">
    <citation type="submission" date="2020-04" db="EMBL/GenBank/DDBJ databases">
        <authorList>
            <person name="Alioto T."/>
            <person name="Alioto T."/>
            <person name="Gomez Garrido J."/>
        </authorList>
    </citation>
    <scope>NUCLEOTIDE SEQUENCE</scope>
    <source>
        <strain evidence="2">A484AB</strain>
    </source>
</reference>
<feature type="compositionally biased region" description="Basic and acidic residues" evidence="1">
    <location>
        <begin position="99"/>
        <end position="108"/>
    </location>
</feature>
<dbReference type="Proteomes" id="UP001152795">
    <property type="component" value="Unassembled WGS sequence"/>
</dbReference>
<feature type="compositionally biased region" description="Acidic residues" evidence="1">
    <location>
        <begin position="54"/>
        <end position="63"/>
    </location>
</feature>
<name>A0A6S7I6S1_PARCT</name>
<organism evidence="2 3">
    <name type="scientific">Paramuricea clavata</name>
    <name type="common">Red gorgonian</name>
    <name type="synonym">Violescent sea-whip</name>
    <dbReference type="NCBI Taxonomy" id="317549"/>
    <lineage>
        <taxon>Eukaryota</taxon>
        <taxon>Metazoa</taxon>
        <taxon>Cnidaria</taxon>
        <taxon>Anthozoa</taxon>
        <taxon>Octocorallia</taxon>
        <taxon>Malacalcyonacea</taxon>
        <taxon>Plexauridae</taxon>
        <taxon>Paramuricea</taxon>
    </lineage>
</organism>
<sequence length="108" mass="12286">RFFRHPVQQGNDEDSITAFSKSFVLRKAQFNAKAKEQKTESTNHHSLAGQHDSDIEDDTSDLDDNQHVVRREVGHSTTDDDSESETNENQVIPVNTRLGRLEQETSHP</sequence>
<dbReference type="EMBL" id="CACRXK020008304">
    <property type="protein sequence ID" value="CAB4014445.1"/>
    <property type="molecule type" value="Genomic_DNA"/>
</dbReference>
<feature type="compositionally biased region" description="Basic and acidic residues" evidence="1">
    <location>
        <begin position="33"/>
        <end position="43"/>
    </location>
</feature>
<evidence type="ECO:0000313" key="2">
    <source>
        <dbReference type="EMBL" id="CAB4014445.1"/>
    </source>
</evidence>
<feature type="compositionally biased region" description="Basic and acidic residues" evidence="1">
    <location>
        <begin position="64"/>
        <end position="78"/>
    </location>
</feature>
<accession>A0A6S7I6S1</accession>
<feature type="non-terminal residue" evidence="2">
    <location>
        <position position="108"/>
    </location>
</feature>
<evidence type="ECO:0000313" key="3">
    <source>
        <dbReference type="Proteomes" id="UP001152795"/>
    </source>
</evidence>
<feature type="region of interest" description="Disordered" evidence="1">
    <location>
        <begin position="31"/>
        <end position="108"/>
    </location>
</feature>
<gene>
    <name evidence="2" type="ORF">PACLA_8A076026</name>
</gene>
<comment type="caution">
    <text evidence="2">The sequence shown here is derived from an EMBL/GenBank/DDBJ whole genome shotgun (WGS) entry which is preliminary data.</text>
</comment>